<dbReference type="SUPFAM" id="SSF52317">
    <property type="entry name" value="Class I glutamine amidotransferase-like"/>
    <property type="match status" value="1"/>
</dbReference>
<dbReference type="Gene3D" id="3.40.50.620">
    <property type="entry name" value="HUPs"/>
    <property type="match status" value="1"/>
</dbReference>
<dbReference type="EC" id="6.3.5.2" evidence="9"/>
<dbReference type="PRINTS" id="PR00097">
    <property type="entry name" value="ANTSNTHASEII"/>
</dbReference>
<dbReference type="NCBIfam" id="TIGR00888">
    <property type="entry name" value="guaA_Nterm"/>
    <property type="match status" value="1"/>
</dbReference>
<dbReference type="InterPro" id="IPR001674">
    <property type="entry name" value="GMP_synth_C"/>
</dbReference>
<dbReference type="GO" id="GO:0005829">
    <property type="term" value="C:cytosol"/>
    <property type="evidence" value="ECO:0007669"/>
    <property type="project" value="TreeGrafter"/>
</dbReference>
<evidence type="ECO:0000256" key="5">
    <source>
        <dbReference type="ARBA" id="ARBA00022749"/>
    </source>
</evidence>
<keyword evidence="6 9" id="KW-0658">Purine biosynthesis</keyword>
<evidence type="ECO:0000256" key="9">
    <source>
        <dbReference type="HAMAP-Rule" id="MF_00344"/>
    </source>
</evidence>
<evidence type="ECO:0000313" key="13">
    <source>
        <dbReference type="Proteomes" id="UP000199518"/>
    </source>
</evidence>
<keyword evidence="7 9" id="KW-0067">ATP-binding</keyword>
<dbReference type="Gene3D" id="3.40.50.880">
    <property type="match status" value="1"/>
</dbReference>
<dbReference type="PROSITE" id="PS51273">
    <property type="entry name" value="GATASE_TYPE_1"/>
    <property type="match status" value="1"/>
</dbReference>
<dbReference type="PANTHER" id="PTHR11922:SF2">
    <property type="entry name" value="GMP SYNTHASE [GLUTAMINE-HYDROLYZING]"/>
    <property type="match status" value="1"/>
</dbReference>
<dbReference type="SUPFAM" id="SSF52402">
    <property type="entry name" value="Adenine nucleotide alpha hydrolases-like"/>
    <property type="match status" value="1"/>
</dbReference>
<dbReference type="InterPro" id="IPR022955">
    <property type="entry name" value="GMP_synthase"/>
</dbReference>
<dbReference type="PRINTS" id="PR00099">
    <property type="entry name" value="CPSGATASE"/>
</dbReference>
<organism evidence="12 13">
    <name type="scientific">Planctomicrobium piriforme</name>
    <dbReference type="NCBI Taxonomy" id="1576369"/>
    <lineage>
        <taxon>Bacteria</taxon>
        <taxon>Pseudomonadati</taxon>
        <taxon>Planctomycetota</taxon>
        <taxon>Planctomycetia</taxon>
        <taxon>Planctomycetales</taxon>
        <taxon>Planctomycetaceae</taxon>
        <taxon>Planctomicrobium</taxon>
    </lineage>
</organism>
<evidence type="ECO:0000256" key="7">
    <source>
        <dbReference type="ARBA" id="ARBA00022840"/>
    </source>
</evidence>
<accession>A0A1I3B5Q1</accession>
<dbReference type="Pfam" id="PF00117">
    <property type="entry name" value="GATase"/>
    <property type="match status" value="1"/>
</dbReference>
<dbReference type="PROSITE" id="PS51553">
    <property type="entry name" value="GMPS_ATP_PPASE"/>
    <property type="match status" value="1"/>
</dbReference>
<comment type="catalytic activity">
    <reaction evidence="9">
        <text>XMP + L-glutamine + ATP + H2O = GMP + L-glutamate + AMP + diphosphate + 2 H(+)</text>
        <dbReference type="Rhea" id="RHEA:11680"/>
        <dbReference type="ChEBI" id="CHEBI:15377"/>
        <dbReference type="ChEBI" id="CHEBI:15378"/>
        <dbReference type="ChEBI" id="CHEBI:29985"/>
        <dbReference type="ChEBI" id="CHEBI:30616"/>
        <dbReference type="ChEBI" id="CHEBI:33019"/>
        <dbReference type="ChEBI" id="CHEBI:57464"/>
        <dbReference type="ChEBI" id="CHEBI:58115"/>
        <dbReference type="ChEBI" id="CHEBI:58359"/>
        <dbReference type="ChEBI" id="CHEBI:456215"/>
        <dbReference type="EC" id="6.3.5.2"/>
    </reaction>
</comment>
<dbReference type="GO" id="GO:0005524">
    <property type="term" value="F:ATP binding"/>
    <property type="evidence" value="ECO:0007669"/>
    <property type="project" value="UniProtKB-UniRule"/>
</dbReference>
<gene>
    <name evidence="9" type="primary">guaA</name>
    <name evidence="12" type="ORF">SAMN05421753_101254</name>
</gene>
<keyword evidence="8 9" id="KW-0315">Glutamine amidotransferase</keyword>
<dbReference type="PRINTS" id="PR00096">
    <property type="entry name" value="GATASE"/>
</dbReference>
<proteinExistence type="inferred from homology"/>
<evidence type="ECO:0000259" key="11">
    <source>
        <dbReference type="PROSITE" id="PS51553"/>
    </source>
</evidence>
<protein>
    <recommendedName>
        <fullName evidence="9">GMP synthase [glutamine-hydrolyzing]</fullName>
        <ecNumber evidence="9">6.3.5.2</ecNumber>
    </recommendedName>
    <alternativeName>
        <fullName evidence="9">GMP synthetase</fullName>
    </alternativeName>
    <alternativeName>
        <fullName evidence="9">Glutamine amidotransferase</fullName>
    </alternativeName>
</protein>
<dbReference type="Gene3D" id="3.30.300.10">
    <property type="match status" value="1"/>
</dbReference>
<feature type="active site" evidence="9">
    <location>
        <position position="180"/>
    </location>
</feature>
<dbReference type="RefSeq" id="WP_092047198.1">
    <property type="nucleotide sequence ID" value="NZ_FOQD01000001.1"/>
</dbReference>
<dbReference type="CDD" id="cd01742">
    <property type="entry name" value="GATase1_GMP_Synthase"/>
    <property type="match status" value="1"/>
</dbReference>
<dbReference type="GO" id="GO:0003921">
    <property type="term" value="F:GMP synthase activity"/>
    <property type="evidence" value="ECO:0007669"/>
    <property type="project" value="InterPro"/>
</dbReference>
<dbReference type="CDD" id="cd01997">
    <property type="entry name" value="GMP_synthase_C"/>
    <property type="match status" value="1"/>
</dbReference>
<evidence type="ECO:0000256" key="1">
    <source>
        <dbReference type="ARBA" id="ARBA00002332"/>
    </source>
</evidence>
<dbReference type="FunFam" id="3.40.50.620:FF:000001">
    <property type="entry name" value="GMP synthase [glutamine-hydrolyzing]"/>
    <property type="match status" value="1"/>
</dbReference>
<comment type="subunit">
    <text evidence="9">Homodimer.</text>
</comment>
<dbReference type="FunFam" id="3.30.300.10:FF:000002">
    <property type="entry name" value="GMP synthase [glutamine-hydrolyzing]"/>
    <property type="match status" value="1"/>
</dbReference>
<evidence type="ECO:0000256" key="4">
    <source>
        <dbReference type="ARBA" id="ARBA00022741"/>
    </source>
</evidence>
<dbReference type="EMBL" id="FOQD01000001">
    <property type="protein sequence ID" value="SFH57628.1"/>
    <property type="molecule type" value="Genomic_DNA"/>
</dbReference>
<comment type="function">
    <text evidence="1 9">Catalyzes the synthesis of GMP from XMP.</text>
</comment>
<keyword evidence="4 9" id="KW-0547">Nucleotide-binding</keyword>
<dbReference type="InterPro" id="IPR017926">
    <property type="entry name" value="GATASE"/>
</dbReference>
<dbReference type="NCBIfam" id="TIGR00884">
    <property type="entry name" value="guaA_Cterm"/>
    <property type="match status" value="1"/>
</dbReference>
<dbReference type="AlphaFoldDB" id="A0A1I3B5Q1"/>
<evidence type="ECO:0000256" key="10">
    <source>
        <dbReference type="PROSITE-ProRule" id="PRU00886"/>
    </source>
</evidence>
<evidence type="ECO:0000256" key="2">
    <source>
        <dbReference type="ARBA" id="ARBA00005153"/>
    </source>
</evidence>
<dbReference type="PANTHER" id="PTHR11922">
    <property type="entry name" value="GMP SYNTHASE-RELATED"/>
    <property type="match status" value="1"/>
</dbReference>
<dbReference type="Pfam" id="PF00958">
    <property type="entry name" value="GMP_synt_C"/>
    <property type="match status" value="1"/>
</dbReference>
<dbReference type="NCBIfam" id="NF000848">
    <property type="entry name" value="PRK00074.1"/>
    <property type="match status" value="1"/>
</dbReference>
<evidence type="ECO:0000256" key="8">
    <source>
        <dbReference type="ARBA" id="ARBA00022962"/>
    </source>
</evidence>
<feature type="active site" description="Nucleophile" evidence="9">
    <location>
        <position position="93"/>
    </location>
</feature>
<keyword evidence="3 9" id="KW-0436">Ligase</keyword>
<dbReference type="UniPathway" id="UPA00189">
    <property type="reaction ID" value="UER00296"/>
</dbReference>
<dbReference type="OrthoDB" id="9802219at2"/>
<dbReference type="InterPro" id="IPR025777">
    <property type="entry name" value="GMPS_ATP_PPase_dom"/>
</dbReference>
<dbReference type="InterPro" id="IPR014729">
    <property type="entry name" value="Rossmann-like_a/b/a_fold"/>
</dbReference>
<dbReference type="STRING" id="1576369.SAMN05421753_101254"/>
<evidence type="ECO:0000256" key="3">
    <source>
        <dbReference type="ARBA" id="ARBA00022598"/>
    </source>
</evidence>
<dbReference type="Proteomes" id="UP000199518">
    <property type="component" value="Unassembled WGS sequence"/>
</dbReference>
<feature type="active site" evidence="9">
    <location>
        <position position="182"/>
    </location>
</feature>
<reference evidence="13" key="1">
    <citation type="submission" date="2016-10" db="EMBL/GenBank/DDBJ databases">
        <authorList>
            <person name="Varghese N."/>
            <person name="Submissions S."/>
        </authorList>
    </citation>
    <scope>NUCLEOTIDE SEQUENCE [LARGE SCALE GENOMIC DNA]</scope>
    <source>
        <strain evidence="13">DSM 26348</strain>
    </source>
</reference>
<dbReference type="InterPro" id="IPR029062">
    <property type="entry name" value="Class_I_gatase-like"/>
</dbReference>
<keyword evidence="13" id="KW-1185">Reference proteome</keyword>
<feature type="domain" description="GMPS ATP-PPase" evidence="11">
    <location>
        <begin position="207"/>
        <end position="399"/>
    </location>
</feature>
<dbReference type="SUPFAM" id="SSF54810">
    <property type="entry name" value="GMP synthetase C-terminal dimerisation domain"/>
    <property type="match status" value="1"/>
</dbReference>
<dbReference type="FunFam" id="3.40.50.880:FF:000001">
    <property type="entry name" value="GMP synthase [glutamine-hydrolyzing]"/>
    <property type="match status" value="1"/>
</dbReference>
<name>A0A1I3B5Q1_9PLAN</name>
<dbReference type="HAMAP" id="MF_00344">
    <property type="entry name" value="GMP_synthase"/>
    <property type="match status" value="1"/>
</dbReference>
<dbReference type="InterPro" id="IPR004739">
    <property type="entry name" value="GMP_synth_GATase"/>
</dbReference>
<evidence type="ECO:0000256" key="6">
    <source>
        <dbReference type="ARBA" id="ARBA00022755"/>
    </source>
</evidence>
<sequence length="524" mass="57895">MTPAPAAGSAIPSQDTILVLDFGSQTAQLIARRVRDQQVFCQLVRHDLSAARIREINPKGLILSGGPASCYAPGAPQLDPGIFDLGIPILGICYGMQVSCRALGCEVKPGKSREFGHTEMHCDTDNALFKGLPKSFTTWMSHGDRVENLDTQFVVLAKTSDCPNAAIRHREKPIYGLQFHPEVSHTQHGEHLLGNFIRNICGCDGTWKISSFIEQQITEIRERVGKRRVICGLSGGVDSSVTAALLYQSIGSQLTCIFVDNGLLRKGEREQVEYEFSEHFKTDLHVVDAADRFLDALAGVSEPQAKRKAIGKTFIDVFKDEARQIDDAHFLAQGTLYPDVIESGGNPDGPSATIKYHHNVGGLPAELGFELIEPLRMLFKDEVRRMGQELGLPDGLIWRHPFPGPGLAVRCLGEITKARLDTLREADAVFTEELHETGTYRKVQQAFAVLLPLQTVGVMGDARTYEDVIALRSVDTDNFMTADWSKLPYDLLQRVSTKIINSVRGVNRVVYDISSKPPSTIEWE</sequence>
<comment type="pathway">
    <text evidence="2 9">Purine metabolism; GMP biosynthesis; GMP from XMP (L-Gln route): step 1/1.</text>
</comment>
<dbReference type="Pfam" id="PF03054">
    <property type="entry name" value="tRNA_Me_trans"/>
    <property type="match status" value="1"/>
</dbReference>
<evidence type="ECO:0000313" key="12">
    <source>
        <dbReference type="EMBL" id="SFH57628.1"/>
    </source>
</evidence>
<feature type="binding site" evidence="10">
    <location>
        <begin position="234"/>
        <end position="240"/>
    </location>
    <ligand>
        <name>ATP</name>
        <dbReference type="ChEBI" id="CHEBI:30616"/>
    </ligand>
</feature>
<keyword evidence="5 9" id="KW-0332">GMP biosynthesis</keyword>